<feature type="region of interest" description="Disordered" evidence="4">
    <location>
        <begin position="77"/>
        <end position="96"/>
    </location>
</feature>
<evidence type="ECO:0000313" key="6">
    <source>
        <dbReference type="EMBL" id="GAA5196900.1"/>
    </source>
</evidence>
<organism evidence="6 7">
    <name type="scientific">Rugosimonospora acidiphila</name>
    <dbReference type="NCBI Taxonomy" id="556531"/>
    <lineage>
        <taxon>Bacteria</taxon>
        <taxon>Bacillati</taxon>
        <taxon>Actinomycetota</taxon>
        <taxon>Actinomycetes</taxon>
        <taxon>Micromonosporales</taxon>
        <taxon>Micromonosporaceae</taxon>
        <taxon>Rugosimonospora</taxon>
    </lineage>
</organism>
<evidence type="ECO:0000256" key="4">
    <source>
        <dbReference type="SAM" id="MobiDB-lite"/>
    </source>
</evidence>
<keyword evidence="7" id="KW-1185">Reference proteome</keyword>
<comment type="similarity">
    <text evidence="1">Belongs to the methyltransferase superfamily.</text>
</comment>
<evidence type="ECO:0000313" key="7">
    <source>
        <dbReference type="Proteomes" id="UP001501570"/>
    </source>
</evidence>
<dbReference type="EMBL" id="BAABJQ010000028">
    <property type="protein sequence ID" value="GAA5196900.1"/>
    <property type="molecule type" value="Genomic_DNA"/>
</dbReference>
<feature type="domain" description="Methyltransferase type 11" evidence="5">
    <location>
        <begin position="42"/>
        <end position="130"/>
    </location>
</feature>
<gene>
    <name evidence="6" type="ORF">GCM10023322_66870</name>
</gene>
<dbReference type="SUPFAM" id="SSF53335">
    <property type="entry name" value="S-adenosyl-L-methionine-dependent methyltransferases"/>
    <property type="match status" value="1"/>
</dbReference>
<feature type="region of interest" description="Disordered" evidence="4">
    <location>
        <begin position="1"/>
        <end position="22"/>
    </location>
</feature>
<keyword evidence="2 6" id="KW-0489">Methyltransferase</keyword>
<protein>
    <submittedName>
        <fullName evidence="6">Class I SAM-dependent methyltransferase</fullName>
    </submittedName>
</protein>
<dbReference type="InterPro" id="IPR029063">
    <property type="entry name" value="SAM-dependent_MTases_sf"/>
</dbReference>
<dbReference type="Pfam" id="PF08241">
    <property type="entry name" value="Methyltransf_11"/>
    <property type="match status" value="1"/>
</dbReference>
<sequence length="243" mass="26841">MTEQSEQALSFGPAAERYDDNRPSYPPAAVTWALGTPARRVVDLGAGTGIMTRVLLALGHQVVPVEPDAGMRERLAEVTSDTEPVDGSAERIPLPDGSVDAVVAGQSYHWFDREPAHAEIARVLRPGGVFAPIWNIRDEAVPWVARLTKIVDDPRDRRGHHEGVLENPDFGPEFGTVTSKGFRHEVPMTADRLVRLVATRSYYLIATPERQAAVDAQVRELAAELPEIFPLPYVTMIYKATRR</sequence>
<evidence type="ECO:0000259" key="5">
    <source>
        <dbReference type="Pfam" id="PF08241"/>
    </source>
</evidence>
<dbReference type="PANTHER" id="PTHR44942">
    <property type="entry name" value="METHYLTRANSF_11 DOMAIN-CONTAINING PROTEIN"/>
    <property type="match status" value="1"/>
</dbReference>
<evidence type="ECO:0000256" key="1">
    <source>
        <dbReference type="ARBA" id="ARBA00008361"/>
    </source>
</evidence>
<dbReference type="Gene3D" id="3.40.50.150">
    <property type="entry name" value="Vaccinia Virus protein VP39"/>
    <property type="match status" value="1"/>
</dbReference>
<dbReference type="RefSeq" id="WP_345636461.1">
    <property type="nucleotide sequence ID" value="NZ_BAABJQ010000028.1"/>
</dbReference>
<dbReference type="InterPro" id="IPR013216">
    <property type="entry name" value="Methyltransf_11"/>
</dbReference>
<dbReference type="GO" id="GO:0008168">
    <property type="term" value="F:methyltransferase activity"/>
    <property type="evidence" value="ECO:0007669"/>
    <property type="project" value="UniProtKB-KW"/>
</dbReference>
<dbReference type="PANTHER" id="PTHR44942:SF4">
    <property type="entry name" value="METHYLTRANSFERASE TYPE 11 DOMAIN-CONTAINING PROTEIN"/>
    <property type="match status" value="1"/>
</dbReference>
<accession>A0ABP9SKH6</accession>
<comment type="caution">
    <text evidence="6">The sequence shown here is derived from an EMBL/GenBank/DDBJ whole genome shotgun (WGS) entry which is preliminary data.</text>
</comment>
<name>A0ABP9SKH6_9ACTN</name>
<dbReference type="InterPro" id="IPR051052">
    <property type="entry name" value="Diverse_substrate_MTase"/>
</dbReference>
<evidence type="ECO:0000256" key="3">
    <source>
        <dbReference type="ARBA" id="ARBA00022679"/>
    </source>
</evidence>
<proteinExistence type="inferred from homology"/>
<keyword evidence="3" id="KW-0808">Transferase</keyword>
<dbReference type="GO" id="GO:0032259">
    <property type="term" value="P:methylation"/>
    <property type="evidence" value="ECO:0007669"/>
    <property type="project" value="UniProtKB-KW"/>
</dbReference>
<reference evidence="7" key="1">
    <citation type="journal article" date="2019" name="Int. J. Syst. Evol. Microbiol.">
        <title>The Global Catalogue of Microorganisms (GCM) 10K type strain sequencing project: providing services to taxonomists for standard genome sequencing and annotation.</title>
        <authorList>
            <consortium name="The Broad Institute Genomics Platform"/>
            <consortium name="The Broad Institute Genome Sequencing Center for Infectious Disease"/>
            <person name="Wu L."/>
            <person name="Ma J."/>
        </authorList>
    </citation>
    <scope>NUCLEOTIDE SEQUENCE [LARGE SCALE GENOMIC DNA]</scope>
    <source>
        <strain evidence="7">JCM 18304</strain>
    </source>
</reference>
<evidence type="ECO:0000256" key="2">
    <source>
        <dbReference type="ARBA" id="ARBA00022603"/>
    </source>
</evidence>
<dbReference type="Proteomes" id="UP001501570">
    <property type="component" value="Unassembled WGS sequence"/>
</dbReference>
<dbReference type="CDD" id="cd02440">
    <property type="entry name" value="AdoMet_MTases"/>
    <property type="match status" value="1"/>
</dbReference>